<accession>A0A917HDH4</accession>
<gene>
    <name evidence="1" type="ORF">GCM10010918_34100</name>
</gene>
<organism evidence="1 2">
    <name type="scientific">Paenibacillus radicis</name>
    <name type="common">ex Gao et al. 2016</name>
    <dbReference type="NCBI Taxonomy" id="1737354"/>
    <lineage>
        <taxon>Bacteria</taxon>
        <taxon>Bacillati</taxon>
        <taxon>Bacillota</taxon>
        <taxon>Bacilli</taxon>
        <taxon>Bacillales</taxon>
        <taxon>Paenibacillaceae</taxon>
        <taxon>Paenibacillus</taxon>
    </lineage>
</organism>
<protein>
    <submittedName>
        <fullName evidence="1">Uncharacterized protein</fullName>
    </submittedName>
</protein>
<comment type="caution">
    <text evidence="1">The sequence shown here is derived from an EMBL/GenBank/DDBJ whole genome shotgun (WGS) entry which is preliminary data.</text>
</comment>
<evidence type="ECO:0000313" key="2">
    <source>
        <dbReference type="Proteomes" id="UP000600247"/>
    </source>
</evidence>
<dbReference type="AlphaFoldDB" id="A0A917HDH4"/>
<dbReference type="Proteomes" id="UP000600247">
    <property type="component" value="Unassembled WGS sequence"/>
</dbReference>
<dbReference type="EMBL" id="BMHY01000006">
    <property type="protein sequence ID" value="GGG75078.1"/>
    <property type="molecule type" value="Genomic_DNA"/>
</dbReference>
<keyword evidence="2" id="KW-1185">Reference proteome</keyword>
<reference evidence="1 2" key="1">
    <citation type="journal article" date="2014" name="Int. J. Syst. Evol. Microbiol.">
        <title>Complete genome sequence of Corynebacterium casei LMG S-19264T (=DSM 44701T), isolated from a smear-ripened cheese.</title>
        <authorList>
            <consortium name="US DOE Joint Genome Institute (JGI-PGF)"/>
            <person name="Walter F."/>
            <person name="Albersmeier A."/>
            <person name="Kalinowski J."/>
            <person name="Ruckert C."/>
        </authorList>
    </citation>
    <scope>NUCLEOTIDE SEQUENCE [LARGE SCALE GENOMIC DNA]</scope>
    <source>
        <strain evidence="1 2">CGMCC 1.15286</strain>
    </source>
</reference>
<sequence>MSVSHDSRKGDKIYVIEGFIAKPYFDEEDNFDIMASTRLDVGDSVEYIDWYDKYVGDNLYKNIQYKHHITGEILGAVETYFVTEEVWNGLLDYFKNSDA</sequence>
<evidence type="ECO:0000313" key="1">
    <source>
        <dbReference type="EMBL" id="GGG75078.1"/>
    </source>
</evidence>
<proteinExistence type="predicted"/>
<name>A0A917HDH4_9BACL</name>